<gene>
    <name evidence="1" type="ORF">KPSA3_03403</name>
</gene>
<name>A0AAN4Q861_PSESF</name>
<reference evidence="1 2" key="1">
    <citation type="submission" date="2018-04" db="EMBL/GenBank/DDBJ databases">
        <title>Draft genome sequence of Pseudomonas syringae pv. actinidiae biovar 3 strains isolated from kiwifruit in Kagawa prefecture.</title>
        <authorList>
            <person name="Tabuchi M."/>
            <person name="Saito M."/>
            <person name="Fujiwara S."/>
            <person name="Sasa N."/>
            <person name="Akimitsu K."/>
            <person name="Gomi K."/>
            <person name="Konishi-Sugita S."/>
            <person name="Hamano K."/>
            <person name="Kataoka I."/>
        </authorList>
    </citation>
    <scope>NUCLEOTIDE SEQUENCE [LARGE SCALE GENOMIC DNA]</scope>
    <source>
        <strain evidence="1 2">MAFF212211</strain>
    </source>
</reference>
<evidence type="ECO:0000313" key="2">
    <source>
        <dbReference type="Proteomes" id="UP000248291"/>
    </source>
</evidence>
<evidence type="ECO:0000313" key="1">
    <source>
        <dbReference type="EMBL" id="GBH17435.1"/>
    </source>
</evidence>
<comment type="caution">
    <text evidence="1">The sequence shown here is derived from an EMBL/GenBank/DDBJ whole genome shotgun (WGS) entry which is preliminary data.</text>
</comment>
<dbReference type="EMBL" id="BGKA01000109">
    <property type="protein sequence ID" value="GBH17435.1"/>
    <property type="molecule type" value="Genomic_DNA"/>
</dbReference>
<proteinExistence type="predicted"/>
<dbReference type="Proteomes" id="UP000248291">
    <property type="component" value="Unassembled WGS sequence"/>
</dbReference>
<accession>A0AAN4Q861</accession>
<organism evidence="1 2">
    <name type="scientific">Pseudomonas syringae pv. actinidiae</name>
    <dbReference type="NCBI Taxonomy" id="103796"/>
    <lineage>
        <taxon>Bacteria</taxon>
        <taxon>Pseudomonadati</taxon>
        <taxon>Pseudomonadota</taxon>
        <taxon>Gammaproteobacteria</taxon>
        <taxon>Pseudomonadales</taxon>
        <taxon>Pseudomonadaceae</taxon>
        <taxon>Pseudomonas</taxon>
        <taxon>Pseudomonas syringae</taxon>
    </lineage>
</organism>
<protein>
    <submittedName>
        <fullName evidence="1">D-alanyl-D-alanine dipeptidase</fullName>
    </submittedName>
</protein>
<sequence length="88" mass="10387">MPSVHLVVGLISLLVAQQASFRKRCRARRKQEITRRRGGIPDPQRPYTHCTSYLFRRDSDESLRQRKGYARFYPEGSDLFKSLSKLFR</sequence>
<dbReference type="AlphaFoldDB" id="A0AAN4Q861"/>